<sequence>MEILLIILIGLMIYNITIHIPNKLKEQDEKQRLHFEELRIRLNRIENSLEEIRNME</sequence>
<dbReference type="EMBL" id="AMEZ01000075">
    <property type="protein sequence ID" value="EKY25114.1"/>
    <property type="molecule type" value="Genomic_DNA"/>
</dbReference>
<protein>
    <recommendedName>
        <fullName evidence="3">Phage shock protein B</fullName>
    </recommendedName>
</protein>
<comment type="caution">
    <text evidence="1">The sequence shown here is derived from an EMBL/GenBank/DDBJ whole genome shotgun (WGS) entry which is preliminary data.</text>
</comment>
<dbReference type="RefSeq" id="WP_005214583.1">
    <property type="nucleotide sequence ID" value="NZ_KB291665.1"/>
</dbReference>
<dbReference type="Proteomes" id="UP000010420">
    <property type="component" value="Unassembled WGS sequence"/>
</dbReference>
<name>L1QAW4_9CLOT</name>
<dbReference type="PATRIC" id="fig|545697.3.peg.2541"/>
<evidence type="ECO:0008006" key="3">
    <source>
        <dbReference type="Google" id="ProtNLM"/>
    </source>
</evidence>
<dbReference type="AlphaFoldDB" id="L1QAW4"/>
<dbReference type="HOGENOM" id="CLU_3041902_0_0_9"/>
<organism evidence="1 2">
    <name type="scientific">Clostridium celatum DSM 1785</name>
    <dbReference type="NCBI Taxonomy" id="545697"/>
    <lineage>
        <taxon>Bacteria</taxon>
        <taxon>Bacillati</taxon>
        <taxon>Bacillota</taxon>
        <taxon>Clostridia</taxon>
        <taxon>Eubacteriales</taxon>
        <taxon>Clostridiaceae</taxon>
        <taxon>Clostridium</taxon>
    </lineage>
</organism>
<reference evidence="1 2" key="1">
    <citation type="submission" date="2012-05" db="EMBL/GenBank/DDBJ databases">
        <authorList>
            <person name="Weinstock G."/>
            <person name="Sodergren E."/>
            <person name="Lobos E.A."/>
            <person name="Fulton L."/>
            <person name="Fulton R."/>
            <person name="Courtney L."/>
            <person name="Fronick C."/>
            <person name="O'Laughlin M."/>
            <person name="Godfrey J."/>
            <person name="Wilson R.M."/>
            <person name="Miner T."/>
            <person name="Farmer C."/>
            <person name="Delehaunty K."/>
            <person name="Cordes M."/>
            <person name="Minx P."/>
            <person name="Tomlinson C."/>
            <person name="Chen J."/>
            <person name="Wollam A."/>
            <person name="Pepin K.H."/>
            <person name="Bhonagiri V."/>
            <person name="Zhang X."/>
            <person name="Suruliraj S."/>
            <person name="Warren W."/>
            <person name="Mitreva M."/>
            <person name="Mardis E.R."/>
            <person name="Wilson R.K."/>
        </authorList>
    </citation>
    <scope>NUCLEOTIDE SEQUENCE [LARGE SCALE GENOMIC DNA]</scope>
    <source>
        <strain evidence="1 2">DSM 1785</strain>
    </source>
</reference>
<gene>
    <name evidence="1" type="ORF">HMPREF0216_02582</name>
</gene>
<proteinExistence type="predicted"/>
<keyword evidence="2" id="KW-1185">Reference proteome</keyword>
<evidence type="ECO:0000313" key="1">
    <source>
        <dbReference type="EMBL" id="EKY25114.1"/>
    </source>
</evidence>
<dbReference type="STRING" id="545697.HMPREF0216_02582"/>
<evidence type="ECO:0000313" key="2">
    <source>
        <dbReference type="Proteomes" id="UP000010420"/>
    </source>
</evidence>
<accession>L1QAW4</accession>